<dbReference type="InterPro" id="IPR013258">
    <property type="entry name" value="Striatin_N"/>
</dbReference>
<dbReference type="GeneID" id="13882443"/>
<dbReference type="InterPro" id="IPR051488">
    <property type="entry name" value="WD_repeat_striatin"/>
</dbReference>
<dbReference type="SUPFAM" id="SSF50978">
    <property type="entry name" value="WD40 repeat-like"/>
    <property type="match status" value="1"/>
</dbReference>
<protein>
    <recommendedName>
        <fullName evidence="2">Striatin N-terminal domain-containing protein</fullName>
    </recommendedName>
</protein>
<evidence type="ECO:0000313" key="4">
    <source>
        <dbReference type="Proteomes" id="UP000005220"/>
    </source>
</evidence>
<dbReference type="FunCoup" id="H2AMR3">
    <property type="interactions" value="100"/>
</dbReference>
<dbReference type="KEGG" id="kaf:KAFR_0A02250"/>
<proteinExistence type="predicted"/>
<dbReference type="InParanoid" id="H2AMR3"/>
<keyword evidence="1" id="KW-0175">Coiled coil</keyword>
<sequence length="470" mass="54683">MSDPFNVQSHVRPHYTLPGVMHYLQTEFTKNERDRITWELEKSEMKSYISLLESENRQLKYELAKLQSSDDISNQPFKSDDMGRLTKSKKVVQDNVREIIYLLNNSNVTAQLDTLNDRDLPLHEMERLNLNTRNTEDSLFKNQKMLKRSIAENRPFLKIFQNNILATLDNKLRCFKIDADSQCVDTGMEFNGIEIKKIKGIFWLDKDRAMILTISGITIWTIQGQRILSELNIFDDVLFNPEKIRHIDFKHKWLLLTNKNDIHIWELNIPKISCPFDTIVENKYDIQPSKGLLDCILGITEKSLIVLTSNLLELEVYNFEGEILQTIELGKDVSKKKYSHGGRLFLNKDSSKILVQLKKHIIIYSFDQKRTVFQKTLENAPVSMYFKYNNDCIGIAYKDSVIEIRMLETFDQVLFKYIHRLPTQLGSQTDMTSQNDKGLIIDATRIDGSKPILLSLGDNILKLETTDNIF</sequence>
<dbReference type="GO" id="GO:0000321">
    <property type="term" value="P:re-entry into mitotic cell cycle after pheromone arrest"/>
    <property type="evidence" value="ECO:0007669"/>
    <property type="project" value="EnsemblFungi"/>
</dbReference>
<reference evidence="3 4" key="1">
    <citation type="journal article" date="2011" name="Proc. Natl. Acad. Sci. U.S.A.">
        <title>Evolutionary erosion of yeast sex chromosomes by mating-type switching accidents.</title>
        <authorList>
            <person name="Gordon J.L."/>
            <person name="Armisen D."/>
            <person name="Proux-Wera E."/>
            <person name="Oheigeartaigh S.S."/>
            <person name="Byrne K.P."/>
            <person name="Wolfe K.H."/>
        </authorList>
    </citation>
    <scope>NUCLEOTIDE SEQUENCE [LARGE SCALE GENOMIC DNA]</scope>
    <source>
        <strain evidence="4">ATCC 22294 / BCRC 22015 / CBS 2517 / CECT 1963 / NBRC 1671 / NRRL Y-8276</strain>
    </source>
</reference>
<dbReference type="STRING" id="1071382.H2AMR3"/>
<dbReference type="HOGENOM" id="CLU_034775_0_0_1"/>
<gene>
    <name evidence="3" type="primary">KAFR0A02250</name>
    <name evidence="3" type="ORF">KAFR_0A02250</name>
</gene>
<feature type="domain" description="Striatin N-terminal" evidence="2">
    <location>
        <begin position="16"/>
        <end position="61"/>
    </location>
</feature>
<dbReference type="GO" id="GO:0005783">
    <property type="term" value="C:endoplasmic reticulum"/>
    <property type="evidence" value="ECO:0007669"/>
    <property type="project" value="EnsemblFungi"/>
</dbReference>
<dbReference type="OrthoDB" id="727118at2759"/>
<dbReference type="Proteomes" id="UP000005220">
    <property type="component" value="Chromosome 1"/>
</dbReference>
<dbReference type="InterPro" id="IPR036322">
    <property type="entry name" value="WD40_repeat_dom_sf"/>
</dbReference>
<organism evidence="3 4">
    <name type="scientific">Kazachstania africana (strain ATCC 22294 / BCRC 22015 / CBS 2517 / CECT 1963 / NBRC 1671 / NRRL Y-8276)</name>
    <name type="common">Yeast</name>
    <name type="synonym">Kluyveromyces africanus</name>
    <dbReference type="NCBI Taxonomy" id="1071382"/>
    <lineage>
        <taxon>Eukaryota</taxon>
        <taxon>Fungi</taxon>
        <taxon>Dikarya</taxon>
        <taxon>Ascomycota</taxon>
        <taxon>Saccharomycotina</taxon>
        <taxon>Saccharomycetes</taxon>
        <taxon>Saccharomycetales</taxon>
        <taxon>Saccharomycetaceae</taxon>
        <taxon>Kazachstania</taxon>
    </lineage>
</organism>
<dbReference type="AlphaFoldDB" id="H2AMR3"/>
<dbReference type="Pfam" id="PF08232">
    <property type="entry name" value="Striatin"/>
    <property type="match status" value="1"/>
</dbReference>
<dbReference type="eggNOG" id="KOG0642">
    <property type="taxonomic scope" value="Eukaryota"/>
</dbReference>
<dbReference type="RefSeq" id="XP_003954798.1">
    <property type="nucleotide sequence ID" value="XM_003954749.1"/>
</dbReference>
<dbReference type="EMBL" id="HE650821">
    <property type="protein sequence ID" value="CCF55663.1"/>
    <property type="molecule type" value="Genomic_DNA"/>
</dbReference>
<evidence type="ECO:0000259" key="2">
    <source>
        <dbReference type="Pfam" id="PF08232"/>
    </source>
</evidence>
<dbReference type="PANTHER" id="PTHR15653">
    <property type="entry name" value="STRIATIN"/>
    <property type="match status" value="1"/>
</dbReference>
<evidence type="ECO:0000313" key="3">
    <source>
        <dbReference type="EMBL" id="CCF55663.1"/>
    </source>
</evidence>
<name>H2AMR3_KAZAF</name>
<evidence type="ECO:0000256" key="1">
    <source>
        <dbReference type="ARBA" id="ARBA00023054"/>
    </source>
</evidence>
<accession>H2AMR3</accession>
<keyword evidence="4" id="KW-1185">Reference proteome</keyword>
<dbReference type="PANTHER" id="PTHR15653:SF0">
    <property type="entry name" value="CONNECTOR OF KINASE TO AP-1, ISOFORM E"/>
    <property type="match status" value="1"/>
</dbReference>